<dbReference type="AlphaFoldDB" id="A0A2S4HJF1"/>
<dbReference type="Gene3D" id="1.20.120.550">
    <property type="entry name" value="Membrane associated eicosanoid/glutathione metabolism-like domain"/>
    <property type="match status" value="1"/>
</dbReference>
<dbReference type="Proteomes" id="UP000237222">
    <property type="component" value="Unassembled WGS sequence"/>
</dbReference>
<protein>
    <recommendedName>
        <fullName evidence="8">MAPEG family protein</fullName>
    </recommendedName>
</protein>
<feature type="transmembrane region" description="Helical" evidence="5">
    <location>
        <begin position="110"/>
        <end position="130"/>
    </location>
</feature>
<evidence type="ECO:0000256" key="4">
    <source>
        <dbReference type="ARBA" id="ARBA00023136"/>
    </source>
</evidence>
<keyword evidence="3 5" id="KW-1133">Transmembrane helix</keyword>
<evidence type="ECO:0000256" key="1">
    <source>
        <dbReference type="ARBA" id="ARBA00004370"/>
    </source>
</evidence>
<evidence type="ECO:0000256" key="2">
    <source>
        <dbReference type="ARBA" id="ARBA00022692"/>
    </source>
</evidence>
<accession>A0A2S4HJF1</accession>
<evidence type="ECO:0000313" key="7">
    <source>
        <dbReference type="Proteomes" id="UP000237222"/>
    </source>
</evidence>
<dbReference type="Pfam" id="PF01124">
    <property type="entry name" value="MAPEG"/>
    <property type="match status" value="1"/>
</dbReference>
<dbReference type="RefSeq" id="WP_103682850.1">
    <property type="nucleotide sequence ID" value="NZ_PQGG01000007.1"/>
</dbReference>
<keyword evidence="2 5" id="KW-0812">Transmembrane</keyword>
<evidence type="ECO:0000256" key="3">
    <source>
        <dbReference type="ARBA" id="ARBA00022989"/>
    </source>
</evidence>
<evidence type="ECO:0008006" key="8">
    <source>
        <dbReference type="Google" id="ProtNLM"/>
    </source>
</evidence>
<evidence type="ECO:0000313" key="6">
    <source>
        <dbReference type="EMBL" id="POP54089.1"/>
    </source>
</evidence>
<reference evidence="6 7" key="1">
    <citation type="submission" date="2018-01" db="EMBL/GenBank/DDBJ databases">
        <authorList>
            <person name="Yu X.-D."/>
        </authorList>
    </citation>
    <scope>NUCLEOTIDE SEQUENCE [LARGE SCALE GENOMIC DNA]</scope>
    <source>
        <strain evidence="6 7">ZX-21</strain>
    </source>
</reference>
<dbReference type="EMBL" id="PQGG01000007">
    <property type="protein sequence ID" value="POP54089.1"/>
    <property type="molecule type" value="Genomic_DNA"/>
</dbReference>
<organism evidence="6 7">
    <name type="scientific">Zhongshania marina</name>
    <dbReference type="NCBI Taxonomy" id="2304603"/>
    <lineage>
        <taxon>Bacteria</taxon>
        <taxon>Pseudomonadati</taxon>
        <taxon>Pseudomonadota</taxon>
        <taxon>Gammaproteobacteria</taxon>
        <taxon>Cellvibrionales</taxon>
        <taxon>Spongiibacteraceae</taxon>
        <taxon>Zhongshania</taxon>
    </lineage>
</organism>
<sequence>MSIAFWCVFVAGLMPGLTALIAKLGNPEIGRFDNNHPREWMARLDGRRARAVAAMQNGFEGFPLFAAAVIIAQFGGAEQACVNQLAMSYIGVRVLFTICYLQNWATLRSLVWLAGIGVILTLLCITPAIAA</sequence>
<dbReference type="InterPro" id="IPR023352">
    <property type="entry name" value="MAPEG-like_dom_sf"/>
</dbReference>
<dbReference type="OrthoDB" id="513661at2"/>
<dbReference type="SUPFAM" id="SSF161084">
    <property type="entry name" value="MAPEG domain-like"/>
    <property type="match status" value="1"/>
</dbReference>
<dbReference type="InterPro" id="IPR001129">
    <property type="entry name" value="Membr-assoc_MAPEG"/>
</dbReference>
<dbReference type="GO" id="GO:0016020">
    <property type="term" value="C:membrane"/>
    <property type="evidence" value="ECO:0007669"/>
    <property type="project" value="UniProtKB-SubCell"/>
</dbReference>
<comment type="caution">
    <text evidence="6">The sequence shown here is derived from an EMBL/GenBank/DDBJ whole genome shotgun (WGS) entry which is preliminary data.</text>
</comment>
<dbReference type="PANTHER" id="PTHR35371:SF1">
    <property type="entry name" value="BLR7753 PROTEIN"/>
    <property type="match status" value="1"/>
</dbReference>
<evidence type="ECO:0000256" key="5">
    <source>
        <dbReference type="SAM" id="Phobius"/>
    </source>
</evidence>
<keyword evidence="4 5" id="KW-0472">Membrane</keyword>
<proteinExistence type="predicted"/>
<gene>
    <name evidence="6" type="ORF">C0068_02140</name>
</gene>
<comment type="subcellular location">
    <subcellularLocation>
        <location evidence="1">Membrane</location>
    </subcellularLocation>
</comment>
<dbReference type="PANTHER" id="PTHR35371">
    <property type="entry name" value="INNER MEMBRANE PROTEIN"/>
    <property type="match status" value="1"/>
</dbReference>
<name>A0A2S4HJF1_9GAMM</name>